<accession>A0A1G8SGJ2</accession>
<dbReference type="EMBL" id="FNEK01000015">
    <property type="protein sequence ID" value="SDJ28379.1"/>
    <property type="molecule type" value="Genomic_DNA"/>
</dbReference>
<dbReference type="STRING" id="571298.SAMN04488026_10157"/>
<dbReference type="AlphaFoldDB" id="A0A1G8SGJ2"/>
<dbReference type="Pfam" id="PF11783">
    <property type="entry name" value="Cytochrome_cB"/>
    <property type="match status" value="1"/>
</dbReference>
<name>A0A1G8SGJ2_9RHOB</name>
<gene>
    <name evidence="1" type="ORF">SAMN04488026_10157</name>
</gene>
<reference evidence="1 2" key="1">
    <citation type="submission" date="2016-10" db="EMBL/GenBank/DDBJ databases">
        <authorList>
            <person name="de Groot N.N."/>
        </authorList>
    </citation>
    <scope>NUCLEOTIDE SEQUENCE [LARGE SCALE GENOMIC DNA]</scope>
    <source>
        <strain evidence="1 2">DSM 25294</strain>
    </source>
</reference>
<sequence length="128" mass="14397">MACQTCHIPEYARSGVATKSYWDWSTAGKINAEGKPYSEENYTQGNGKHQHTYMSQKGDFEWAENTEPAYAWFKGVVEYVNDEKVLDPEGIAPVNAIRGDPASDDSRIWPFKIMKGRQACDSVNNTLV</sequence>
<organism evidence="1 2">
    <name type="scientific">Aliiruegeria lutimaris</name>
    <dbReference type="NCBI Taxonomy" id="571298"/>
    <lineage>
        <taxon>Bacteria</taxon>
        <taxon>Pseudomonadati</taxon>
        <taxon>Pseudomonadota</taxon>
        <taxon>Alphaproteobacteria</taxon>
        <taxon>Rhodobacterales</taxon>
        <taxon>Roseobacteraceae</taxon>
        <taxon>Aliiruegeria</taxon>
    </lineage>
</organism>
<dbReference type="Proteomes" id="UP000199382">
    <property type="component" value="Unassembled WGS sequence"/>
</dbReference>
<keyword evidence="2" id="KW-1185">Reference proteome</keyword>
<dbReference type="InterPro" id="IPR036280">
    <property type="entry name" value="Multihaem_cyt_sf"/>
</dbReference>
<proteinExistence type="predicted"/>
<evidence type="ECO:0000313" key="1">
    <source>
        <dbReference type="EMBL" id="SDJ28379.1"/>
    </source>
</evidence>
<dbReference type="InterPro" id="IPR024673">
    <property type="entry name" value="Octahem_Cyt_c"/>
</dbReference>
<dbReference type="SUPFAM" id="SSF48695">
    <property type="entry name" value="Multiheme cytochromes"/>
    <property type="match status" value="1"/>
</dbReference>
<protein>
    <submittedName>
        <fullName evidence="1">Cytochrome c</fullName>
    </submittedName>
</protein>
<evidence type="ECO:0000313" key="2">
    <source>
        <dbReference type="Proteomes" id="UP000199382"/>
    </source>
</evidence>